<dbReference type="GO" id="GO:0016020">
    <property type="term" value="C:membrane"/>
    <property type="evidence" value="ECO:0007669"/>
    <property type="project" value="UniProtKB-SubCell"/>
</dbReference>
<keyword evidence="3 6" id="KW-0812">Transmembrane</keyword>
<dbReference type="GO" id="GO:0022857">
    <property type="term" value="F:transmembrane transporter activity"/>
    <property type="evidence" value="ECO:0007669"/>
    <property type="project" value="InterPro"/>
</dbReference>
<dbReference type="InterPro" id="IPR007603">
    <property type="entry name" value="Choline_transptr-like"/>
</dbReference>
<proteinExistence type="inferred from homology"/>
<evidence type="ECO:0000256" key="4">
    <source>
        <dbReference type="ARBA" id="ARBA00022989"/>
    </source>
</evidence>
<accession>A0A8K0NXK4</accession>
<feature type="transmembrane region" description="Helical" evidence="6">
    <location>
        <begin position="22"/>
        <end position="45"/>
    </location>
</feature>
<evidence type="ECO:0000256" key="6">
    <source>
        <dbReference type="SAM" id="Phobius"/>
    </source>
</evidence>
<reference evidence="7" key="1">
    <citation type="submission" date="2013-04" db="EMBL/GenBank/DDBJ databases">
        <authorList>
            <person name="Qu J."/>
            <person name="Murali S.C."/>
            <person name="Bandaranaike D."/>
            <person name="Bellair M."/>
            <person name="Blankenburg K."/>
            <person name="Chao H."/>
            <person name="Dinh H."/>
            <person name="Doddapaneni H."/>
            <person name="Downs B."/>
            <person name="Dugan-Rocha S."/>
            <person name="Elkadiri S."/>
            <person name="Gnanaolivu R.D."/>
            <person name="Hernandez B."/>
            <person name="Javaid M."/>
            <person name="Jayaseelan J.C."/>
            <person name="Lee S."/>
            <person name="Li M."/>
            <person name="Ming W."/>
            <person name="Munidasa M."/>
            <person name="Muniz J."/>
            <person name="Nguyen L."/>
            <person name="Ongeri F."/>
            <person name="Osuji N."/>
            <person name="Pu L.-L."/>
            <person name="Puazo M."/>
            <person name="Qu C."/>
            <person name="Quiroz J."/>
            <person name="Raj R."/>
            <person name="Weissenberger G."/>
            <person name="Xin Y."/>
            <person name="Zou X."/>
            <person name="Han Y."/>
            <person name="Richards S."/>
            <person name="Worley K."/>
            <person name="Muzny D."/>
            <person name="Gibbs R."/>
        </authorList>
    </citation>
    <scope>NUCLEOTIDE SEQUENCE</scope>
    <source>
        <strain evidence="7">Sampled in the wild</strain>
    </source>
</reference>
<dbReference type="PANTHER" id="PTHR12385:SF12">
    <property type="entry name" value="CHOLINE TRANSPORTER-LIKE PROTEIN"/>
    <property type="match status" value="1"/>
</dbReference>
<evidence type="ECO:0000256" key="5">
    <source>
        <dbReference type="ARBA" id="ARBA00023136"/>
    </source>
</evidence>
<evidence type="ECO:0000256" key="1">
    <source>
        <dbReference type="ARBA" id="ARBA00004141"/>
    </source>
</evidence>
<organism evidence="7 8">
    <name type="scientific">Ladona fulva</name>
    <name type="common">Scarce chaser dragonfly</name>
    <name type="synonym">Libellula fulva</name>
    <dbReference type="NCBI Taxonomy" id="123851"/>
    <lineage>
        <taxon>Eukaryota</taxon>
        <taxon>Metazoa</taxon>
        <taxon>Ecdysozoa</taxon>
        <taxon>Arthropoda</taxon>
        <taxon>Hexapoda</taxon>
        <taxon>Insecta</taxon>
        <taxon>Pterygota</taxon>
        <taxon>Palaeoptera</taxon>
        <taxon>Odonata</taxon>
        <taxon>Epiprocta</taxon>
        <taxon>Anisoptera</taxon>
        <taxon>Libelluloidea</taxon>
        <taxon>Libellulidae</taxon>
        <taxon>Ladona</taxon>
    </lineage>
</organism>
<comment type="caution">
    <text evidence="7">The sequence shown here is derived from an EMBL/GenBank/DDBJ whole genome shotgun (WGS) entry which is preliminary data.</text>
</comment>
<evidence type="ECO:0000313" key="8">
    <source>
        <dbReference type="Proteomes" id="UP000792457"/>
    </source>
</evidence>
<dbReference type="AlphaFoldDB" id="A0A8K0NXK4"/>
<evidence type="ECO:0000256" key="3">
    <source>
        <dbReference type="ARBA" id="ARBA00022692"/>
    </source>
</evidence>
<keyword evidence="4 6" id="KW-1133">Transmembrane helix</keyword>
<keyword evidence="8" id="KW-1185">Reference proteome</keyword>
<evidence type="ECO:0000313" key="7">
    <source>
        <dbReference type="EMBL" id="KAG8225303.1"/>
    </source>
</evidence>
<dbReference type="EMBL" id="KZ308233">
    <property type="protein sequence ID" value="KAG8225303.1"/>
    <property type="molecule type" value="Genomic_DNA"/>
</dbReference>
<keyword evidence="5 6" id="KW-0472">Membrane</keyword>
<dbReference type="Proteomes" id="UP000792457">
    <property type="component" value="Unassembled WGS sequence"/>
</dbReference>
<gene>
    <name evidence="7" type="ORF">J437_LFUL001917</name>
</gene>
<evidence type="ECO:0000256" key="2">
    <source>
        <dbReference type="ARBA" id="ARBA00007168"/>
    </source>
</evidence>
<feature type="transmembrane region" description="Helical" evidence="6">
    <location>
        <begin position="184"/>
        <end position="217"/>
    </location>
</feature>
<protein>
    <submittedName>
        <fullName evidence="7">Uncharacterized protein</fullName>
    </submittedName>
</protein>
<sequence>MPCCSESQFSGNGDKIRGCTDVFCLSIFVGFWFLMILIAAFAIVFGNPLRLINGYDSFGNICGTSNTKFGRYVFFLNVENIKASMKICVKECPTKVLRTLEDIQQFYNETGSMLCRDRNITFFSPFGPCPVMPVYESSPLLNRCVPKASQGVANEIVGNLIAYLNSQEVMEQVLSDLYSTWKEILWLTIGAFVFSFLLILIFHLVAAIVSIILMGLVSVSSIGKQ</sequence>
<reference evidence="7" key="2">
    <citation type="submission" date="2017-10" db="EMBL/GenBank/DDBJ databases">
        <title>Ladona fulva Genome sequencing and assembly.</title>
        <authorList>
            <person name="Murali S."/>
            <person name="Richards S."/>
            <person name="Bandaranaike D."/>
            <person name="Bellair M."/>
            <person name="Blankenburg K."/>
            <person name="Chao H."/>
            <person name="Dinh H."/>
            <person name="Doddapaneni H."/>
            <person name="Dugan-Rocha S."/>
            <person name="Elkadiri S."/>
            <person name="Gnanaolivu R."/>
            <person name="Hernandez B."/>
            <person name="Skinner E."/>
            <person name="Javaid M."/>
            <person name="Lee S."/>
            <person name="Li M."/>
            <person name="Ming W."/>
            <person name="Munidasa M."/>
            <person name="Muniz J."/>
            <person name="Nguyen L."/>
            <person name="Hughes D."/>
            <person name="Osuji N."/>
            <person name="Pu L.-L."/>
            <person name="Puazo M."/>
            <person name="Qu C."/>
            <person name="Quiroz J."/>
            <person name="Raj R."/>
            <person name="Weissenberger G."/>
            <person name="Xin Y."/>
            <person name="Zou X."/>
            <person name="Han Y."/>
            <person name="Worley K."/>
            <person name="Muzny D."/>
            <person name="Gibbs R."/>
        </authorList>
    </citation>
    <scope>NUCLEOTIDE SEQUENCE</scope>
    <source>
        <strain evidence="7">Sampled in the wild</strain>
    </source>
</reference>
<dbReference type="PANTHER" id="PTHR12385">
    <property type="entry name" value="CHOLINE TRANSPORTER-LIKE (SLC FAMILY 44)"/>
    <property type="match status" value="1"/>
</dbReference>
<name>A0A8K0NXK4_LADFU</name>
<dbReference type="OrthoDB" id="420519at2759"/>
<comment type="subcellular location">
    <subcellularLocation>
        <location evidence="1">Membrane</location>
        <topology evidence="1">Multi-pass membrane protein</topology>
    </subcellularLocation>
</comment>
<comment type="similarity">
    <text evidence="2">Belongs to the CTL (choline transporter-like) family.</text>
</comment>